<gene>
    <name evidence="1" type="ORF">M9R61_19115</name>
</gene>
<dbReference type="InterPro" id="IPR036638">
    <property type="entry name" value="HLH_DNA-bd_sf"/>
</dbReference>
<reference evidence="1" key="1">
    <citation type="submission" date="2022-05" db="EMBL/GenBank/DDBJ databases">
        <authorList>
            <person name="Colautti A."/>
            <person name="Iacumin L."/>
        </authorList>
    </citation>
    <scope>NUCLEOTIDE SEQUENCE</scope>
    <source>
        <strain evidence="1">DSM 30747</strain>
    </source>
</reference>
<dbReference type="GO" id="GO:0043937">
    <property type="term" value="P:regulation of sporulation"/>
    <property type="evidence" value="ECO:0007669"/>
    <property type="project" value="InterPro"/>
</dbReference>
<dbReference type="AlphaFoldDB" id="A0A9X3LCI0"/>
<dbReference type="Proteomes" id="UP001152172">
    <property type="component" value="Unassembled WGS sequence"/>
</dbReference>
<dbReference type="InterPro" id="IPR018540">
    <property type="entry name" value="Spo0E-like"/>
</dbReference>
<sequence length="54" mass="6472">MKSQLHQKSLLLRIELKKQDMYKKAKRLGFTHPIVVTCSQELDELLNRYQRKVS</sequence>
<dbReference type="Gene3D" id="4.10.280.10">
    <property type="entry name" value="Helix-loop-helix DNA-binding domain"/>
    <property type="match status" value="1"/>
</dbReference>
<dbReference type="InterPro" id="IPR037208">
    <property type="entry name" value="Spo0E-like_sf"/>
</dbReference>
<dbReference type="Pfam" id="PF09388">
    <property type="entry name" value="SpoOE-like"/>
    <property type="match status" value="1"/>
</dbReference>
<proteinExistence type="predicted"/>
<dbReference type="EMBL" id="JAMKBI010000022">
    <property type="protein sequence ID" value="MCZ8535415.1"/>
    <property type="molecule type" value="Genomic_DNA"/>
</dbReference>
<dbReference type="GO" id="GO:0046983">
    <property type="term" value="F:protein dimerization activity"/>
    <property type="evidence" value="ECO:0007669"/>
    <property type="project" value="InterPro"/>
</dbReference>
<protein>
    <submittedName>
        <fullName evidence="1">Aspartyl-phosphate phosphatase Spo0E family protein</fullName>
    </submittedName>
</protein>
<dbReference type="SUPFAM" id="SSF140500">
    <property type="entry name" value="BAS1536-like"/>
    <property type="match status" value="1"/>
</dbReference>
<organism evidence="1 2">
    <name type="scientific">Psychrobacillus psychrodurans</name>
    <dbReference type="NCBI Taxonomy" id="126157"/>
    <lineage>
        <taxon>Bacteria</taxon>
        <taxon>Bacillati</taxon>
        <taxon>Bacillota</taxon>
        <taxon>Bacilli</taxon>
        <taxon>Bacillales</taxon>
        <taxon>Bacillaceae</taxon>
        <taxon>Psychrobacillus</taxon>
    </lineage>
</organism>
<accession>A0A9X3LCI0</accession>
<dbReference type="RefSeq" id="WP_090569512.1">
    <property type="nucleotide sequence ID" value="NZ_CP189791.1"/>
</dbReference>
<name>A0A9X3LCI0_9BACI</name>
<comment type="caution">
    <text evidence="1">The sequence shown here is derived from an EMBL/GenBank/DDBJ whole genome shotgun (WGS) entry which is preliminary data.</text>
</comment>
<evidence type="ECO:0000313" key="2">
    <source>
        <dbReference type="Proteomes" id="UP001152172"/>
    </source>
</evidence>
<dbReference type="OrthoDB" id="2973153at2"/>
<keyword evidence="2" id="KW-1185">Reference proteome</keyword>
<evidence type="ECO:0000313" key="1">
    <source>
        <dbReference type="EMBL" id="MCZ8535415.1"/>
    </source>
</evidence>